<evidence type="ECO:0000256" key="7">
    <source>
        <dbReference type="ARBA" id="ARBA00022430"/>
    </source>
</evidence>
<evidence type="ECO:0000256" key="2">
    <source>
        <dbReference type="ARBA" id="ARBA00002695"/>
    </source>
</evidence>
<dbReference type="InterPro" id="IPR000573">
    <property type="entry name" value="AconitaseA/IPMdHydase_ssu_swvl"/>
</dbReference>
<keyword evidence="9" id="KW-0456">Lyase</keyword>
<dbReference type="NCBIfam" id="NF002458">
    <property type="entry name" value="PRK01641.1"/>
    <property type="match status" value="1"/>
</dbReference>
<comment type="subunit">
    <text evidence="5">Heterodimer of LeuC and LeuD.</text>
</comment>
<dbReference type="UniPathway" id="UPA00048">
    <property type="reaction ID" value="UER00071"/>
</dbReference>
<gene>
    <name evidence="12" type="ORF">SAMN05920897_10276</name>
</gene>
<keyword evidence="8" id="KW-0028">Amino-acid biosynthesis</keyword>
<feature type="domain" description="Aconitase A/isopropylmalate dehydratase small subunit swivel" evidence="11">
    <location>
        <begin position="16"/>
        <end position="129"/>
    </location>
</feature>
<dbReference type="GO" id="GO:0009098">
    <property type="term" value="P:L-leucine biosynthetic process"/>
    <property type="evidence" value="ECO:0007669"/>
    <property type="project" value="UniProtKB-UniPathway"/>
</dbReference>
<dbReference type="InterPro" id="IPR033940">
    <property type="entry name" value="IPMI_Swivel"/>
</dbReference>
<dbReference type="PANTHER" id="PTHR43345">
    <property type="entry name" value="3-ISOPROPYLMALATE DEHYDRATASE SMALL SUBUNIT 2-RELATED-RELATED"/>
    <property type="match status" value="1"/>
</dbReference>
<evidence type="ECO:0000256" key="5">
    <source>
        <dbReference type="ARBA" id="ARBA00011271"/>
    </source>
</evidence>
<dbReference type="PANTHER" id="PTHR43345:SF5">
    <property type="entry name" value="3-ISOPROPYLMALATE DEHYDRATASE SMALL SUBUNIT"/>
    <property type="match status" value="1"/>
</dbReference>
<accession>A0A1N6P1N4</accession>
<evidence type="ECO:0000256" key="9">
    <source>
        <dbReference type="ARBA" id="ARBA00023239"/>
    </source>
</evidence>
<sequence>MAEGEETMNEMKQAIKHVTGRAVVVRGNDIDTDQIIPARFMKVVTFDGLGQYAFYDLRYDEGGTTKPHPFNEERFSGAEILLANKNFGCGSSREHAPQALMRAGIRAIVGESFAEIFAGNCTALGVPAVTLESSAMAELMRCIEEDASLRVEMDLPAGEVRCGGKTFTFSMHPAYRSAFIAGSWDSTSVLLSHAEQIEDTARRLPYLAEFPA</sequence>
<dbReference type="Proteomes" id="UP000186400">
    <property type="component" value="Unassembled WGS sequence"/>
</dbReference>
<reference evidence="13" key="1">
    <citation type="submission" date="2017-01" db="EMBL/GenBank/DDBJ databases">
        <authorList>
            <person name="Varghese N."/>
            <person name="Submissions S."/>
        </authorList>
    </citation>
    <scope>NUCLEOTIDE SEQUENCE [LARGE SCALE GENOMIC DNA]</scope>
    <source>
        <strain evidence="13">ASpG1</strain>
    </source>
</reference>
<dbReference type="SUPFAM" id="SSF52016">
    <property type="entry name" value="LeuD/IlvD-like"/>
    <property type="match status" value="1"/>
</dbReference>
<organism evidence="12 13">
    <name type="scientific">Alkalispirochaeta americana</name>
    <dbReference type="NCBI Taxonomy" id="159291"/>
    <lineage>
        <taxon>Bacteria</taxon>
        <taxon>Pseudomonadati</taxon>
        <taxon>Spirochaetota</taxon>
        <taxon>Spirochaetia</taxon>
        <taxon>Spirochaetales</taxon>
        <taxon>Spirochaetaceae</taxon>
        <taxon>Alkalispirochaeta</taxon>
    </lineage>
</organism>
<name>A0A1N6P1N4_9SPIO</name>
<dbReference type="Pfam" id="PF00694">
    <property type="entry name" value="Aconitase_C"/>
    <property type="match status" value="1"/>
</dbReference>
<evidence type="ECO:0000256" key="6">
    <source>
        <dbReference type="ARBA" id="ARBA00011998"/>
    </source>
</evidence>
<keyword evidence="10" id="KW-0100">Branched-chain amino acid biosynthesis</keyword>
<evidence type="ECO:0000256" key="1">
    <source>
        <dbReference type="ARBA" id="ARBA00000491"/>
    </source>
</evidence>
<proteinExistence type="inferred from homology"/>
<dbReference type="EMBL" id="FTMS01000002">
    <property type="protein sequence ID" value="SIP98052.1"/>
    <property type="molecule type" value="Genomic_DNA"/>
</dbReference>
<protein>
    <recommendedName>
        <fullName evidence="6">3-isopropylmalate dehydratase</fullName>
        <ecNumber evidence="6">4.2.1.33</ecNumber>
    </recommendedName>
</protein>
<dbReference type="AlphaFoldDB" id="A0A1N6P1N4"/>
<evidence type="ECO:0000313" key="13">
    <source>
        <dbReference type="Proteomes" id="UP000186400"/>
    </source>
</evidence>
<dbReference type="InterPro" id="IPR015928">
    <property type="entry name" value="Aconitase/3IPM_dehydase_swvl"/>
</dbReference>
<evidence type="ECO:0000259" key="11">
    <source>
        <dbReference type="Pfam" id="PF00694"/>
    </source>
</evidence>
<dbReference type="GO" id="GO:0003861">
    <property type="term" value="F:3-isopropylmalate dehydratase activity"/>
    <property type="evidence" value="ECO:0007669"/>
    <property type="project" value="UniProtKB-EC"/>
</dbReference>
<comment type="function">
    <text evidence="2">Catalyzes the isomerization between 2-isopropylmalate and 3-isopropylmalate, via the formation of 2-isopropylmaleate.</text>
</comment>
<dbReference type="InterPro" id="IPR004431">
    <property type="entry name" value="3-IsopropMal_deHydase_ssu"/>
</dbReference>
<dbReference type="STRING" id="159291.SAMN05920897_10276"/>
<comment type="pathway">
    <text evidence="3">Amino-acid biosynthesis; L-leucine biosynthesis; L-leucine from 3-methyl-2-oxobutanoate: step 2/4.</text>
</comment>
<evidence type="ECO:0000313" key="12">
    <source>
        <dbReference type="EMBL" id="SIP98052.1"/>
    </source>
</evidence>
<keyword evidence="13" id="KW-1185">Reference proteome</keyword>
<evidence type="ECO:0000256" key="3">
    <source>
        <dbReference type="ARBA" id="ARBA00004729"/>
    </source>
</evidence>
<dbReference type="NCBIfam" id="TIGR00171">
    <property type="entry name" value="leuD"/>
    <property type="match status" value="1"/>
</dbReference>
<comment type="catalytic activity">
    <reaction evidence="1">
        <text>(2R,3S)-3-isopropylmalate = (2S)-2-isopropylmalate</text>
        <dbReference type="Rhea" id="RHEA:32287"/>
        <dbReference type="ChEBI" id="CHEBI:1178"/>
        <dbReference type="ChEBI" id="CHEBI:35121"/>
        <dbReference type="EC" id="4.2.1.33"/>
    </reaction>
</comment>
<dbReference type="CDD" id="cd01577">
    <property type="entry name" value="IPMI_Swivel"/>
    <property type="match status" value="1"/>
</dbReference>
<dbReference type="GO" id="GO:0009316">
    <property type="term" value="C:3-isopropylmalate dehydratase complex"/>
    <property type="evidence" value="ECO:0007669"/>
    <property type="project" value="InterPro"/>
</dbReference>
<evidence type="ECO:0000256" key="10">
    <source>
        <dbReference type="ARBA" id="ARBA00023304"/>
    </source>
</evidence>
<dbReference type="Gene3D" id="3.20.19.10">
    <property type="entry name" value="Aconitase, domain 4"/>
    <property type="match status" value="1"/>
</dbReference>
<dbReference type="EC" id="4.2.1.33" evidence="6"/>
<evidence type="ECO:0000256" key="8">
    <source>
        <dbReference type="ARBA" id="ARBA00022605"/>
    </source>
</evidence>
<keyword evidence="7" id="KW-0432">Leucine biosynthesis</keyword>
<comment type="similarity">
    <text evidence="4">Belongs to the LeuD family. LeuD type 1 subfamily.</text>
</comment>
<dbReference type="InterPro" id="IPR050075">
    <property type="entry name" value="LeuD"/>
</dbReference>
<dbReference type="RefSeq" id="WP_234969001.1">
    <property type="nucleotide sequence ID" value="NZ_FTMS01000002.1"/>
</dbReference>
<evidence type="ECO:0000256" key="4">
    <source>
        <dbReference type="ARBA" id="ARBA00009845"/>
    </source>
</evidence>